<evidence type="ECO:0000313" key="1">
    <source>
        <dbReference type="EnsemblPlants" id="Solyc08g023465.1.1"/>
    </source>
</evidence>
<sequence>MDYEVKRKMGSYTSKWEEKGRFPWETCRQFFGRNIPNPIVLATAIFPIPNSQCNYYLFGFAKFAHFTKNPLWISLSRQMGLRD</sequence>
<name>A0A3Q7HMR1_SOLLC</name>
<dbReference type="AlphaFoldDB" id="A0A3Q7HMR1"/>
<reference evidence="1" key="2">
    <citation type="submission" date="2019-01" db="UniProtKB">
        <authorList>
            <consortium name="EnsemblPlants"/>
        </authorList>
    </citation>
    <scope>IDENTIFICATION</scope>
    <source>
        <strain evidence="1">cv. Heinz 1706</strain>
    </source>
</reference>
<dbReference type="Proteomes" id="UP000004994">
    <property type="component" value="Chromosome 8"/>
</dbReference>
<protein>
    <submittedName>
        <fullName evidence="1">Uncharacterized protein</fullName>
    </submittedName>
</protein>
<organism evidence="1">
    <name type="scientific">Solanum lycopersicum</name>
    <name type="common">Tomato</name>
    <name type="synonym">Lycopersicon esculentum</name>
    <dbReference type="NCBI Taxonomy" id="4081"/>
    <lineage>
        <taxon>Eukaryota</taxon>
        <taxon>Viridiplantae</taxon>
        <taxon>Streptophyta</taxon>
        <taxon>Embryophyta</taxon>
        <taxon>Tracheophyta</taxon>
        <taxon>Spermatophyta</taxon>
        <taxon>Magnoliopsida</taxon>
        <taxon>eudicotyledons</taxon>
        <taxon>Gunneridae</taxon>
        <taxon>Pentapetalae</taxon>
        <taxon>asterids</taxon>
        <taxon>lamiids</taxon>
        <taxon>Solanales</taxon>
        <taxon>Solanaceae</taxon>
        <taxon>Solanoideae</taxon>
        <taxon>Solaneae</taxon>
        <taxon>Solanum</taxon>
        <taxon>Solanum subgen. Lycopersicon</taxon>
    </lineage>
</organism>
<accession>A0A3Q7HMR1</accession>
<reference evidence="1" key="1">
    <citation type="journal article" date="2012" name="Nature">
        <title>The tomato genome sequence provides insights into fleshy fruit evolution.</title>
        <authorList>
            <consortium name="Tomato Genome Consortium"/>
        </authorList>
    </citation>
    <scope>NUCLEOTIDE SEQUENCE [LARGE SCALE GENOMIC DNA]</scope>
    <source>
        <strain evidence="1">cv. Heinz 1706</strain>
    </source>
</reference>
<evidence type="ECO:0000313" key="2">
    <source>
        <dbReference type="Proteomes" id="UP000004994"/>
    </source>
</evidence>
<dbReference type="EnsemblPlants" id="Solyc08g023465.1.1">
    <property type="protein sequence ID" value="Solyc08g023465.1.1"/>
    <property type="gene ID" value="Solyc08g023465.1"/>
</dbReference>
<proteinExistence type="predicted"/>
<keyword evidence="2" id="KW-1185">Reference proteome</keyword>
<dbReference type="Gramene" id="Solyc08g023465.1.1">
    <property type="protein sequence ID" value="Solyc08g023465.1.1"/>
    <property type="gene ID" value="Solyc08g023465.1"/>
</dbReference>
<dbReference type="InParanoid" id="A0A3Q7HMR1"/>